<dbReference type="AlphaFoldDB" id="X0UTQ9"/>
<gene>
    <name evidence="1" type="ORF">S01H1_46599</name>
</gene>
<accession>X0UTQ9</accession>
<sequence length="47" mass="5652">MDVGELLKENVLRGIWDEEEQTWCVVIPVRIFLRLLRLIPRDVDEED</sequence>
<dbReference type="EMBL" id="BARS01029848">
    <property type="protein sequence ID" value="GAG09239.1"/>
    <property type="molecule type" value="Genomic_DNA"/>
</dbReference>
<protein>
    <submittedName>
        <fullName evidence="1">Uncharacterized protein</fullName>
    </submittedName>
</protein>
<comment type="caution">
    <text evidence="1">The sequence shown here is derived from an EMBL/GenBank/DDBJ whole genome shotgun (WGS) entry which is preliminary data.</text>
</comment>
<evidence type="ECO:0000313" key="1">
    <source>
        <dbReference type="EMBL" id="GAG09239.1"/>
    </source>
</evidence>
<reference evidence="1" key="1">
    <citation type="journal article" date="2014" name="Front. Microbiol.">
        <title>High frequency of phylogenetically diverse reductive dehalogenase-homologous genes in deep subseafloor sedimentary metagenomes.</title>
        <authorList>
            <person name="Kawai M."/>
            <person name="Futagami T."/>
            <person name="Toyoda A."/>
            <person name="Takaki Y."/>
            <person name="Nishi S."/>
            <person name="Hori S."/>
            <person name="Arai W."/>
            <person name="Tsubouchi T."/>
            <person name="Morono Y."/>
            <person name="Uchiyama I."/>
            <person name="Ito T."/>
            <person name="Fujiyama A."/>
            <person name="Inagaki F."/>
            <person name="Takami H."/>
        </authorList>
    </citation>
    <scope>NUCLEOTIDE SEQUENCE</scope>
    <source>
        <strain evidence="1">Expedition CK06-06</strain>
    </source>
</reference>
<organism evidence="1">
    <name type="scientific">marine sediment metagenome</name>
    <dbReference type="NCBI Taxonomy" id="412755"/>
    <lineage>
        <taxon>unclassified sequences</taxon>
        <taxon>metagenomes</taxon>
        <taxon>ecological metagenomes</taxon>
    </lineage>
</organism>
<proteinExistence type="predicted"/>
<name>X0UTQ9_9ZZZZ</name>